<keyword evidence="3 6" id="KW-1133">Transmembrane helix</keyword>
<evidence type="ECO:0000256" key="5">
    <source>
        <dbReference type="SAM" id="Coils"/>
    </source>
</evidence>
<evidence type="ECO:0000313" key="7">
    <source>
        <dbReference type="EMBL" id="OUJ18822.1"/>
    </source>
</evidence>
<feature type="coiled-coil region" evidence="5">
    <location>
        <begin position="77"/>
        <end position="126"/>
    </location>
</feature>
<keyword evidence="8" id="KW-1185">Reference proteome</keyword>
<keyword evidence="4 6" id="KW-0472">Membrane</keyword>
<evidence type="ECO:0000256" key="3">
    <source>
        <dbReference type="ARBA" id="ARBA00022989"/>
    </source>
</evidence>
<dbReference type="AlphaFoldDB" id="A0A1Y3GBJ2"/>
<evidence type="ECO:0000256" key="6">
    <source>
        <dbReference type="SAM" id="Phobius"/>
    </source>
</evidence>
<dbReference type="GO" id="GO:0016020">
    <property type="term" value="C:membrane"/>
    <property type="evidence" value="ECO:0007669"/>
    <property type="project" value="UniProtKB-SubCell"/>
</dbReference>
<dbReference type="RefSeq" id="WP_086636878.1">
    <property type="nucleotide sequence ID" value="NZ_MRZU01000003.1"/>
</dbReference>
<accession>A0A1Y3GBJ2</accession>
<evidence type="ECO:0000313" key="8">
    <source>
        <dbReference type="Proteomes" id="UP000195137"/>
    </source>
</evidence>
<dbReference type="InterPro" id="IPR002809">
    <property type="entry name" value="EMC3/TMCO1"/>
</dbReference>
<keyword evidence="2 6" id="KW-0812">Transmembrane</keyword>
<evidence type="ECO:0000256" key="1">
    <source>
        <dbReference type="ARBA" id="ARBA00004141"/>
    </source>
</evidence>
<proteinExistence type="predicted"/>
<name>A0A1Y3GBJ2_9EURY</name>
<feature type="transmembrane region" description="Helical" evidence="6">
    <location>
        <begin position="47"/>
        <end position="66"/>
    </location>
</feature>
<dbReference type="EMBL" id="MRZU01000003">
    <property type="protein sequence ID" value="OUJ18822.1"/>
    <property type="molecule type" value="Genomic_DNA"/>
</dbReference>
<dbReference type="Pfam" id="PF01956">
    <property type="entry name" value="EMC3_TMCO1"/>
    <property type="match status" value="1"/>
</dbReference>
<gene>
    <name evidence="7" type="ORF">AMET1_0473</name>
</gene>
<dbReference type="PANTHER" id="PTHR42198:SF1">
    <property type="entry name" value="INTEGRAL MEMBRANE PROTEIN"/>
    <property type="match status" value="1"/>
</dbReference>
<reference evidence="7 8" key="1">
    <citation type="submission" date="2016-12" db="EMBL/GenBank/DDBJ databases">
        <title>Discovery of methanogenic haloarchaea.</title>
        <authorList>
            <person name="Sorokin D.Y."/>
            <person name="Makarova K.S."/>
            <person name="Abbas B."/>
            <person name="Ferrer M."/>
            <person name="Golyshin P.N."/>
        </authorList>
    </citation>
    <scope>NUCLEOTIDE SEQUENCE [LARGE SCALE GENOMIC DNA]</scope>
    <source>
        <strain evidence="7">AMET1</strain>
    </source>
</reference>
<dbReference type="PANTHER" id="PTHR42198">
    <property type="entry name" value="INTEGRAL MEMBRANE PROTEIN"/>
    <property type="match status" value="1"/>
</dbReference>
<protein>
    <submittedName>
        <fullName evidence="7">OxaA/SpoJ/YidC translocase/secretase</fullName>
    </submittedName>
</protein>
<keyword evidence="5" id="KW-0175">Coiled coil</keyword>
<evidence type="ECO:0000256" key="4">
    <source>
        <dbReference type="ARBA" id="ARBA00023136"/>
    </source>
</evidence>
<feature type="transmembrane region" description="Helical" evidence="6">
    <location>
        <begin position="131"/>
        <end position="149"/>
    </location>
</feature>
<organism evidence="7 8">
    <name type="scientific">Methanonatronarchaeum thermophilum</name>
    <dbReference type="NCBI Taxonomy" id="1927129"/>
    <lineage>
        <taxon>Archaea</taxon>
        <taxon>Methanobacteriati</taxon>
        <taxon>Methanobacteriota</taxon>
        <taxon>Methanonatronarchaeia</taxon>
        <taxon>Methanonatronarchaeales</taxon>
        <taxon>Methanonatronarchaeaceae</taxon>
        <taxon>Methanonatronarchaeum</taxon>
    </lineage>
</organism>
<feature type="transmembrane region" description="Helical" evidence="6">
    <location>
        <begin position="171"/>
        <end position="193"/>
    </location>
</feature>
<feature type="transmembrane region" description="Helical" evidence="6">
    <location>
        <begin position="9"/>
        <end position="27"/>
    </location>
</feature>
<comment type="caution">
    <text evidence="7">The sequence shown here is derived from an EMBL/GenBank/DDBJ whole genome shotgun (WGS) entry which is preliminary data.</text>
</comment>
<dbReference type="Proteomes" id="UP000195137">
    <property type="component" value="Unassembled WGS sequence"/>
</dbReference>
<dbReference type="OrthoDB" id="84619at2157"/>
<dbReference type="SMART" id="SM01415">
    <property type="entry name" value="DUF106"/>
    <property type="match status" value="1"/>
</dbReference>
<comment type="subcellular location">
    <subcellularLocation>
        <location evidence="1">Membrane</location>
        <topology evidence="1">Multi-pass membrane protein</topology>
    </subcellularLocation>
</comment>
<evidence type="ECO:0000256" key="2">
    <source>
        <dbReference type="ARBA" id="ARBA00022692"/>
    </source>
</evidence>
<sequence length="205" mass="23239">MSREALKDLIEKIVLFLAIGLMLAIFLDPTFFPTLGEIANNIVLNPLTALPVELAIMAVAAFNGLLSSIAQKYGMDMEEQKERQEKMKELSNKIKEARMSGDQGKLKKLEQERTELTQELMGNLTKQFKPMLYILLITIPFFAWVYYVTDPANAIYEAPSMLLPFIGEVDFSARVWGTIPTWIIWYIVCSIPISQVARKTMKVGI</sequence>
<dbReference type="InterPro" id="IPR038978">
    <property type="entry name" value="MJ0935"/>
</dbReference>